<reference evidence="2 3" key="1">
    <citation type="journal article" date="2013" name="Genome Announc.">
        <title>Draft Genome Sequence of an Alphaproteobacterium, Caenispirillum salinarum AK4(T), Isolated from a Solar Saltern.</title>
        <authorList>
            <person name="Khatri I."/>
            <person name="Singh A."/>
            <person name="Korpole S."/>
            <person name="Pinnaka A.K."/>
            <person name="Subramanian S."/>
        </authorList>
    </citation>
    <scope>NUCLEOTIDE SEQUENCE [LARGE SCALE GENOMIC DNA]</scope>
    <source>
        <strain evidence="2 3">AK4</strain>
    </source>
</reference>
<feature type="compositionally biased region" description="Basic and acidic residues" evidence="1">
    <location>
        <begin position="18"/>
        <end position="29"/>
    </location>
</feature>
<accession>K9HJ34</accession>
<dbReference type="AlphaFoldDB" id="K9HJ34"/>
<dbReference type="RefSeq" id="WP_009540465.1">
    <property type="nucleotide sequence ID" value="NZ_ANHY01000008.1"/>
</dbReference>
<evidence type="ECO:0008006" key="4">
    <source>
        <dbReference type="Google" id="ProtNLM"/>
    </source>
</evidence>
<dbReference type="STRING" id="1238182.C882_4357"/>
<evidence type="ECO:0000313" key="3">
    <source>
        <dbReference type="Proteomes" id="UP000009881"/>
    </source>
</evidence>
<proteinExistence type="predicted"/>
<gene>
    <name evidence="2" type="ORF">C882_4357</name>
</gene>
<keyword evidence="3" id="KW-1185">Reference proteome</keyword>
<dbReference type="eggNOG" id="ENOG5032Y0K">
    <property type="taxonomic scope" value="Bacteria"/>
</dbReference>
<dbReference type="InterPro" id="IPR021425">
    <property type="entry name" value="DUF3072"/>
</dbReference>
<dbReference type="Pfam" id="PF11272">
    <property type="entry name" value="DUF3072"/>
    <property type="match status" value="1"/>
</dbReference>
<evidence type="ECO:0000313" key="2">
    <source>
        <dbReference type="EMBL" id="EKV30398.1"/>
    </source>
</evidence>
<sequence length="73" mass="8115">MTNPKVPHDDNAPSNLQKDPEDWVTKDEPMTDAQKSYLKTLTEEAGEPFDDTLTKAEAAERIEALQAKTGRGQ</sequence>
<organism evidence="2 3">
    <name type="scientific">Caenispirillum salinarum AK4</name>
    <dbReference type="NCBI Taxonomy" id="1238182"/>
    <lineage>
        <taxon>Bacteria</taxon>
        <taxon>Pseudomonadati</taxon>
        <taxon>Pseudomonadota</taxon>
        <taxon>Alphaproteobacteria</taxon>
        <taxon>Rhodospirillales</taxon>
        <taxon>Novispirillaceae</taxon>
        <taxon>Caenispirillum</taxon>
    </lineage>
</organism>
<dbReference type="Proteomes" id="UP000009881">
    <property type="component" value="Unassembled WGS sequence"/>
</dbReference>
<feature type="compositionally biased region" description="Basic and acidic residues" evidence="1">
    <location>
        <begin position="1"/>
        <end position="11"/>
    </location>
</feature>
<dbReference type="EMBL" id="ANHY01000008">
    <property type="protein sequence ID" value="EKV30398.1"/>
    <property type="molecule type" value="Genomic_DNA"/>
</dbReference>
<evidence type="ECO:0000256" key="1">
    <source>
        <dbReference type="SAM" id="MobiDB-lite"/>
    </source>
</evidence>
<feature type="region of interest" description="Disordered" evidence="1">
    <location>
        <begin position="1"/>
        <end position="31"/>
    </location>
</feature>
<name>K9HJ34_9PROT</name>
<protein>
    <recommendedName>
        <fullName evidence="4">DUF3072 domain-containing protein</fullName>
    </recommendedName>
</protein>
<dbReference type="OrthoDB" id="9811751at2"/>
<comment type="caution">
    <text evidence="2">The sequence shown here is derived from an EMBL/GenBank/DDBJ whole genome shotgun (WGS) entry which is preliminary data.</text>
</comment>